<feature type="domain" description="YdbS-like PH" evidence="2">
    <location>
        <begin position="69"/>
        <end position="147"/>
    </location>
</feature>
<comment type="caution">
    <text evidence="3">The sequence shown here is derived from an EMBL/GenBank/DDBJ whole genome shotgun (WGS) entry which is preliminary data.</text>
</comment>
<reference evidence="3 4" key="1">
    <citation type="submission" date="2012-09" db="EMBL/GenBank/DDBJ databases">
        <title>Genome Sequence of alkane-degrading Bacterium Alcanivorax sp. 521-1.</title>
        <authorList>
            <person name="Lai Q."/>
            <person name="Shao Z."/>
        </authorList>
    </citation>
    <scope>NUCLEOTIDE SEQUENCE [LARGE SCALE GENOMIC DNA]</scope>
    <source>
        <strain evidence="3 4">521-1</strain>
    </source>
</reference>
<evidence type="ECO:0000313" key="4">
    <source>
        <dbReference type="Proteomes" id="UP000662703"/>
    </source>
</evidence>
<proteinExistence type="predicted"/>
<organism evidence="3 4">
    <name type="scientific">Alloalcanivorax profundimaris</name>
    <dbReference type="NCBI Taxonomy" id="2735259"/>
    <lineage>
        <taxon>Bacteria</taxon>
        <taxon>Pseudomonadati</taxon>
        <taxon>Pseudomonadota</taxon>
        <taxon>Gammaproteobacteria</taxon>
        <taxon>Oceanospirillales</taxon>
        <taxon>Alcanivoracaceae</taxon>
        <taxon>Alloalcanivorax</taxon>
    </lineage>
</organism>
<evidence type="ECO:0000313" key="3">
    <source>
        <dbReference type="EMBL" id="MBF5058373.1"/>
    </source>
</evidence>
<evidence type="ECO:0000259" key="2">
    <source>
        <dbReference type="Pfam" id="PF03703"/>
    </source>
</evidence>
<sequence>MRFEAVHPGTVAVWRVQTLVGVAVLLLGLAAVFAPLLAGGALALPALGVWGLALLVLAGLGWWGPEAWYRRLRYRLDERGLSVERGLLWRHRITVPRVRIQHSDVSQGPLQRAFGVATLRLYTAGSRFTVTTLPGLDHDTALALRERLLREGDGDAV</sequence>
<dbReference type="Pfam" id="PF03703">
    <property type="entry name" value="bPH_2"/>
    <property type="match status" value="1"/>
</dbReference>
<evidence type="ECO:0000256" key="1">
    <source>
        <dbReference type="SAM" id="Phobius"/>
    </source>
</evidence>
<keyword evidence="1" id="KW-1133">Transmembrane helix</keyword>
<keyword evidence="4" id="KW-1185">Reference proteome</keyword>
<keyword evidence="1" id="KW-0472">Membrane</keyword>
<dbReference type="Proteomes" id="UP000662703">
    <property type="component" value="Unassembled WGS sequence"/>
</dbReference>
<accession>A0ABS0AW63</accession>
<keyword evidence="1" id="KW-0812">Transmembrane</keyword>
<dbReference type="PANTHER" id="PTHR34473">
    <property type="entry name" value="UPF0699 TRANSMEMBRANE PROTEIN YDBS"/>
    <property type="match status" value="1"/>
</dbReference>
<dbReference type="PANTHER" id="PTHR34473:SF3">
    <property type="entry name" value="TRANSMEMBRANE PROTEIN-RELATED"/>
    <property type="match status" value="1"/>
</dbReference>
<dbReference type="InterPro" id="IPR005182">
    <property type="entry name" value="YdbS-like_PH"/>
</dbReference>
<dbReference type="RefSeq" id="WP_194866343.1">
    <property type="nucleotide sequence ID" value="NZ_ARXX01000095.1"/>
</dbReference>
<protein>
    <recommendedName>
        <fullName evidence="2">YdbS-like PH domain-containing protein</fullName>
    </recommendedName>
</protein>
<gene>
    <name evidence="3" type="ORF">Y5W_03667</name>
</gene>
<dbReference type="EMBL" id="ARXX01000095">
    <property type="protein sequence ID" value="MBF5058373.1"/>
    <property type="molecule type" value="Genomic_DNA"/>
</dbReference>
<feature type="transmembrane region" description="Helical" evidence="1">
    <location>
        <begin position="42"/>
        <end position="63"/>
    </location>
</feature>
<feature type="transmembrane region" description="Helical" evidence="1">
    <location>
        <begin position="12"/>
        <end position="36"/>
    </location>
</feature>
<name>A0ABS0AW63_9GAMM</name>